<dbReference type="Gene3D" id="2.130.10.10">
    <property type="entry name" value="YVTN repeat-like/Quinoprotein amine dehydrogenase"/>
    <property type="match status" value="1"/>
</dbReference>
<proteinExistence type="predicted"/>
<gene>
    <name evidence="1" type="ORF">GSTUAT00008027001</name>
</gene>
<evidence type="ECO:0000313" key="1">
    <source>
        <dbReference type="EMBL" id="CUS07891.1"/>
    </source>
</evidence>
<dbReference type="PANTHER" id="PTHR45903">
    <property type="entry name" value="GLUTAMATE-RICH WD REPEAT-CONTAINING PROTEIN 1"/>
    <property type="match status" value="1"/>
</dbReference>
<dbReference type="InterPro" id="IPR015943">
    <property type="entry name" value="WD40/YVTN_repeat-like_dom_sf"/>
</dbReference>
<dbReference type="GO" id="GO:0042254">
    <property type="term" value="P:ribosome biogenesis"/>
    <property type="evidence" value="ECO:0007669"/>
    <property type="project" value="TreeGrafter"/>
</dbReference>
<dbReference type="EMBL" id="LN891166">
    <property type="protein sequence ID" value="CUS07891.1"/>
    <property type="molecule type" value="Genomic_DNA"/>
</dbReference>
<name>A0A292PM81_9PEZI</name>
<dbReference type="InterPro" id="IPR051972">
    <property type="entry name" value="Glutamate-rich_WD_repeat"/>
</dbReference>
<dbReference type="SUPFAM" id="SSF50978">
    <property type="entry name" value="WD40 repeat-like"/>
    <property type="match status" value="1"/>
</dbReference>
<dbReference type="Proteomes" id="UP001412239">
    <property type="component" value="Unassembled WGS sequence"/>
</dbReference>
<dbReference type="InterPro" id="IPR036322">
    <property type="entry name" value="WD40_repeat_dom_sf"/>
</dbReference>
<dbReference type="AlphaFoldDB" id="A0A292PM81"/>
<protein>
    <submittedName>
        <fullName evidence="1">Uncharacterized protein</fullName>
    </submittedName>
</protein>
<evidence type="ECO:0000313" key="2">
    <source>
        <dbReference type="Proteomes" id="UP001412239"/>
    </source>
</evidence>
<keyword evidence="2" id="KW-1185">Reference proteome</keyword>
<accession>A0A292PM81</accession>
<dbReference type="GO" id="GO:0005730">
    <property type="term" value="C:nucleolus"/>
    <property type="evidence" value="ECO:0007669"/>
    <property type="project" value="TreeGrafter"/>
</dbReference>
<reference evidence="1" key="1">
    <citation type="submission" date="2015-10" db="EMBL/GenBank/DDBJ databases">
        <authorList>
            <person name="Regsiter A."/>
            <person name="william w."/>
        </authorList>
    </citation>
    <scope>NUCLEOTIDE SEQUENCE</scope>
    <source>
        <strain evidence="1">Montdore</strain>
    </source>
</reference>
<dbReference type="PANTHER" id="PTHR45903:SF1">
    <property type="entry name" value="GLUTAMATE-RICH WD REPEAT-CONTAINING PROTEIN 1"/>
    <property type="match status" value="1"/>
</dbReference>
<organism evidence="1 2">
    <name type="scientific">Tuber aestivum</name>
    <name type="common">summer truffle</name>
    <dbReference type="NCBI Taxonomy" id="59557"/>
    <lineage>
        <taxon>Eukaryota</taxon>
        <taxon>Fungi</taxon>
        <taxon>Dikarya</taxon>
        <taxon>Ascomycota</taxon>
        <taxon>Pezizomycotina</taxon>
        <taxon>Pezizomycetes</taxon>
        <taxon>Pezizales</taxon>
        <taxon>Tuberaceae</taxon>
        <taxon>Tuber</taxon>
    </lineage>
</organism>
<sequence>MGWIATGDTSRQIFLFLRKQGSTWAMDYGPPKGHTGSIEDLLQFPDELHLFASAYSDGTVEIYNTYDKAMGCQLSMSASHPVSEGTLSLCHQSRRLCSLGHLRS</sequence>